<organism evidence="10 11">
    <name type="scientific">Candidatus Buchananbacteria bacterium RIFCSPLOWO2_01_FULL_46_12</name>
    <dbReference type="NCBI Taxonomy" id="1797546"/>
    <lineage>
        <taxon>Bacteria</taxon>
        <taxon>Candidatus Buchananiibacteriota</taxon>
    </lineage>
</organism>
<feature type="transmembrane region" description="Helical" evidence="8">
    <location>
        <begin position="97"/>
        <end position="117"/>
    </location>
</feature>
<feature type="domain" description="Histidine kinase" evidence="9">
    <location>
        <begin position="306"/>
        <end position="536"/>
    </location>
</feature>
<dbReference type="GO" id="GO:0005886">
    <property type="term" value="C:plasma membrane"/>
    <property type="evidence" value="ECO:0007669"/>
    <property type="project" value="TreeGrafter"/>
</dbReference>
<keyword evidence="3" id="KW-0597">Phosphoprotein</keyword>
<dbReference type="PANTHER" id="PTHR43047">
    <property type="entry name" value="TWO-COMPONENT HISTIDINE PROTEIN KINASE"/>
    <property type="match status" value="1"/>
</dbReference>
<dbReference type="GO" id="GO:0000155">
    <property type="term" value="F:phosphorelay sensor kinase activity"/>
    <property type="evidence" value="ECO:0007669"/>
    <property type="project" value="InterPro"/>
</dbReference>
<evidence type="ECO:0000256" key="3">
    <source>
        <dbReference type="ARBA" id="ARBA00022553"/>
    </source>
</evidence>
<dbReference type="FunFam" id="1.10.287.130:FF:000001">
    <property type="entry name" value="Two-component sensor histidine kinase"/>
    <property type="match status" value="1"/>
</dbReference>
<reference evidence="10 11" key="1">
    <citation type="journal article" date="2016" name="Nat. Commun.">
        <title>Thousands of microbial genomes shed light on interconnected biogeochemical processes in an aquifer system.</title>
        <authorList>
            <person name="Anantharaman K."/>
            <person name="Brown C.T."/>
            <person name="Hug L.A."/>
            <person name="Sharon I."/>
            <person name="Castelle C.J."/>
            <person name="Probst A.J."/>
            <person name="Thomas B.C."/>
            <person name="Singh A."/>
            <person name="Wilkins M.J."/>
            <person name="Karaoz U."/>
            <person name="Brodie E.L."/>
            <person name="Williams K.H."/>
            <person name="Hubbard S.S."/>
            <person name="Banfield J.F."/>
        </authorList>
    </citation>
    <scope>NUCLEOTIDE SEQUENCE [LARGE SCALE GENOMIC DNA]</scope>
</reference>
<dbReference type="SMART" id="SM00388">
    <property type="entry name" value="HisKA"/>
    <property type="match status" value="1"/>
</dbReference>
<evidence type="ECO:0000313" key="11">
    <source>
        <dbReference type="Proteomes" id="UP000176512"/>
    </source>
</evidence>
<dbReference type="EC" id="2.7.13.3" evidence="2"/>
<dbReference type="InterPro" id="IPR003661">
    <property type="entry name" value="HisK_dim/P_dom"/>
</dbReference>
<keyword evidence="7 8" id="KW-0472">Membrane</keyword>
<keyword evidence="5" id="KW-0418">Kinase</keyword>
<feature type="transmembrane region" description="Helical" evidence="8">
    <location>
        <begin position="201"/>
        <end position="219"/>
    </location>
</feature>
<dbReference type="Pfam" id="PF00512">
    <property type="entry name" value="HisKA"/>
    <property type="match status" value="1"/>
</dbReference>
<evidence type="ECO:0000256" key="7">
    <source>
        <dbReference type="ARBA" id="ARBA00023136"/>
    </source>
</evidence>
<evidence type="ECO:0000256" key="5">
    <source>
        <dbReference type="ARBA" id="ARBA00022777"/>
    </source>
</evidence>
<dbReference type="InterPro" id="IPR036097">
    <property type="entry name" value="HisK_dim/P_sf"/>
</dbReference>
<evidence type="ECO:0000256" key="8">
    <source>
        <dbReference type="SAM" id="Phobius"/>
    </source>
</evidence>
<dbReference type="Pfam" id="PF02518">
    <property type="entry name" value="HATPase_c"/>
    <property type="match status" value="1"/>
</dbReference>
<feature type="transmembrane region" description="Helical" evidence="8">
    <location>
        <begin position="66"/>
        <end position="85"/>
    </location>
</feature>
<dbReference type="Gene3D" id="3.30.565.10">
    <property type="entry name" value="Histidine kinase-like ATPase, C-terminal domain"/>
    <property type="match status" value="1"/>
</dbReference>
<dbReference type="PROSITE" id="PS50109">
    <property type="entry name" value="HIS_KIN"/>
    <property type="match status" value="1"/>
</dbReference>
<dbReference type="Gene3D" id="1.10.287.130">
    <property type="match status" value="1"/>
</dbReference>
<name>A0A1G1YS17_9BACT</name>
<sequence>MDTPNFILIIVLVANLFLELILLDRAKRSASVEIFTIAVWTLIAWTLSIFLYRSVEAEQALLWGRILYVSALLIPLTFLYFVLLFPSNIFTLSRKTVVLAAIPTAILALLIIFTDFIVQGVTVHSGQENILRFGSLYPLYVLYISGYFLFALRHLFKKRQKAEGLEKLQIGYILLGTFISITLGSLFNLFLPSIGDFRFNWLGNVATLAMVSLITYAIVKERLFDIRVVLTQLFTGIVAVLLFINLVLSRSPFEYFWKGSLFVAFLIAGYLLVRSVMNEIKQREELQRAYAKLKELDEAKSEFVSIASHQLRTPLTAIKGYISMMLEGGYGALNGTQEKPMKSVYESNERLIRLVNDLLNISRIESGKVDMKWAQKNIENIIKSVIEEIGIKAKEKKLKLIFEKSEESLPEISLDEEKIRNALLNILDNAIRYTKKGKITIRAYQKQEENVRRQASNITSSIMIEVKDTGDGMTQEELNHLFESFSRGGAGTRTSTEGAGLGLYIAKQFVNLHKGKIWAESKGRGEGSTFFIELPV</sequence>
<dbReference type="SMART" id="SM00387">
    <property type="entry name" value="HATPase_c"/>
    <property type="match status" value="1"/>
</dbReference>
<dbReference type="InterPro" id="IPR031621">
    <property type="entry name" value="HisKA_7TM"/>
</dbReference>
<feature type="transmembrane region" description="Helical" evidence="8">
    <location>
        <begin position="168"/>
        <end position="189"/>
    </location>
</feature>
<evidence type="ECO:0000313" key="10">
    <source>
        <dbReference type="EMBL" id="OGY55143.1"/>
    </source>
</evidence>
<evidence type="ECO:0000256" key="2">
    <source>
        <dbReference type="ARBA" id="ARBA00012438"/>
    </source>
</evidence>
<dbReference type="EMBL" id="MHIP01000012">
    <property type="protein sequence ID" value="OGY55143.1"/>
    <property type="molecule type" value="Genomic_DNA"/>
</dbReference>
<dbReference type="PANTHER" id="PTHR43047:SF72">
    <property type="entry name" value="OSMOSENSING HISTIDINE PROTEIN KINASE SLN1"/>
    <property type="match status" value="1"/>
</dbReference>
<dbReference type="InterPro" id="IPR003594">
    <property type="entry name" value="HATPase_dom"/>
</dbReference>
<dbReference type="InterPro" id="IPR005467">
    <property type="entry name" value="His_kinase_dom"/>
</dbReference>
<feature type="transmembrane region" description="Helical" evidence="8">
    <location>
        <begin position="255"/>
        <end position="273"/>
    </location>
</feature>
<keyword evidence="8" id="KW-1133">Transmembrane helix</keyword>
<dbReference type="CDD" id="cd00082">
    <property type="entry name" value="HisKA"/>
    <property type="match status" value="1"/>
</dbReference>
<gene>
    <name evidence="10" type="ORF">A3A24_03575</name>
</gene>
<feature type="transmembrane region" description="Helical" evidence="8">
    <location>
        <begin position="226"/>
        <end position="249"/>
    </location>
</feature>
<dbReference type="InterPro" id="IPR004358">
    <property type="entry name" value="Sig_transdc_His_kin-like_C"/>
</dbReference>
<feature type="transmembrane region" description="Helical" evidence="8">
    <location>
        <begin position="6"/>
        <end position="23"/>
    </location>
</feature>
<keyword evidence="4" id="KW-0808">Transferase</keyword>
<dbReference type="Pfam" id="PF16927">
    <property type="entry name" value="HisKA_7TM"/>
    <property type="match status" value="1"/>
</dbReference>
<dbReference type="GO" id="GO:0009927">
    <property type="term" value="F:histidine phosphotransfer kinase activity"/>
    <property type="evidence" value="ECO:0007669"/>
    <property type="project" value="TreeGrafter"/>
</dbReference>
<dbReference type="SUPFAM" id="SSF55874">
    <property type="entry name" value="ATPase domain of HSP90 chaperone/DNA topoisomerase II/histidine kinase"/>
    <property type="match status" value="1"/>
</dbReference>
<comment type="catalytic activity">
    <reaction evidence="1">
        <text>ATP + protein L-histidine = ADP + protein N-phospho-L-histidine.</text>
        <dbReference type="EC" id="2.7.13.3"/>
    </reaction>
</comment>
<dbReference type="Proteomes" id="UP000176512">
    <property type="component" value="Unassembled WGS sequence"/>
</dbReference>
<dbReference type="FunFam" id="3.30.565.10:FF:000006">
    <property type="entry name" value="Sensor histidine kinase WalK"/>
    <property type="match status" value="1"/>
</dbReference>
<proteinExistence type="predicted"/>
<evidence type="ECO:0000259" key="9">
    <source>
        <dbReference type="PROSITE" id="PS50109"/>
    </source>
</evidence>
<keyword evidence="6" id="KW-0902">Two-component regulatory system</keyword>
<feature type="transmembrane region" description="Helical" evidence="8">
    <location>
        <begin position="137"/>
        <end position="156"/>
    </location>
</feature>
<dbReference type="AlphaFoldDB" id="A0A1G1YS17"/>
<dbReference type="PRINTS" id="PR00344">
    <property type="entry name" value="BCTRLSENSOR"/>
</dbReference>
<feature type="transmembrane region" description="Helical" evidence="8">
    <location>
        <begin position="35"/>
        <end position="54"/>
    </location>
</feature>
<comment type="caution">
    <text evidence="10">The sequence shown here is derived from an EMBL/GenBank/DDBJ whole genome shotgun (WGS) entry which is preliminary data.</text>
</comment>
<dbReference type="SUPFAM" id="SSF47384">
    <property type="entry name" value="Homodimeric domain of signal transducing histidine kinase"/>
    <property type="match status" value="1"/>
</dbReference>
<protein>
    <recommendedName>
        <fullName evidence="2">histidine kinase</fullName>
        <ecNumber evidence="2">2.7.13.3</ecNumber>
    </recommendedName>
</protein>
<evidence type="ECO:0000256" key="6">
    <source>
        <dbReference type="ARBA" id="ARBA00023012"/>
    </source>
</evidence>
<keyword evidence="8" id="KW-0812">Transmembrane</keyword>
<dbReference type="InterPro" id="IPR036890">
    <property type="entry name" value="HATPase_C_sf"/>
</dbReference>
<accession>A0A1G1YS17</accession>
<evidence type="ECO:0000256" key="4">
    <source>
        <dbReference type="ARBA" id="ARBA00022679"/>
    </source>
</evidence>
<evidence type="ECO:0000256" key="1">
    <source>
        <dbReference type="ARBA" id="ARBA00000085"/>
    </source>
</evidence>